<dbReference type="AlphaFoldDB" id="A0A844FGD5"/>
<dbReference type="InterPro" id="IPR017853">
    <property type="entry name" value="GH"/>
</dbReference>
<gene>
    <name evidence="3" type="ORF">FYJ27_04590</name>
</gene>
<organism evidence="3 4">
    <name type="scientific">Anaerosalibacter bizertensis</name>
    <dbReference type="NCBI Taxonomy" id="932217"/>
    <lineage>
        <taxon>Bacteria</taxon>
        <taxon>Bacillati</taxon>
        <taxon>Bacillota</taxon>
        <taxon>Tissierellia</taxon>
        <taxon>Tissierellales</taxon>
        <taxon>Sporanaerobacteraceae</taxon>
        <taxon>Anaerosalibacter</taxon>
    </lineage>
</organism>
<evidence type="ECO:0000259" key="2">
    <source>
        <dbReference type="Pfam" id="PF19200"/>
    </source>
</evidence>
<dbReference type="Pfam" id="PF05913">
    <property type="entry name" value="MupG_C"/>
    <property type="match status" value="1"/>
</dbReference>
<dbReference type="Gene3D" id="3.20.20.70">
    <property type="entry name" value="Aldolase class I"/>
    <property type="match status" value="1"/>
</dbReference>
<dbReference type="EMBL" id="VULR01000005">
    <property type="protein sequence ID" value="MSS43012.1"/>
    <property type="molecule type" value="Genomic_DNA"/>
</dbReference>
<dbReference type="InterPro" id="IPR043894">
    <property type="entry name" value="MupG_C"/>
</dbReference>
<proteinExistence type="predicted"/>
<accession>A0A844FGD5</accession>
<sequence length="348" mass="39707">MIGISVYAGMDNSIEEIVEYLNKARSFGVQTLFTSAHIPETDENFLEDLKILLEESSKLGFTTIIDISKNYFEKLDMGRYKIDYLRLDYGFTLEEAAKMTNEYDFGITVNATTFTSEDIENFIKFGGNVEKINACHNFYPRKGTGISEELFIERNKIFQRYGIKTMAFIPSRDGRRGPVYEGLPTLEKHRDVLPMVSAQHLFKLGVDFVVIGDAIASDEELESLTTLEKGVNVIPIKLNDNLSKVELELLNSIHTNRMDPGEYAIRSQESRLIKNGEIVPKNNRLPRNKYSVTIDNKEYKRYEGEFQILKKELPADERVNVVGDSGAGSILIDLLEPGEKFKFYIMED</sequence>
<dbReference type="InterPro" id="IPR013785">
    <property type="entry name" value="Aldolase_TIM"/>
</dbReference>
<dbReference type="SUPFAM" id="SSF50891">
    <property type="entry name" value="Cyclophilin-like"/>
    <property type="match status" value="1"/>
</dbReference>
<dbReference type="Gene3D" id="2.40.100.10">
    <property type="entry name" value="Cyclophilin-like"/>
    <property type="match status" value="1"/>
</dbReference>
<dbReference type="Proteomes" id="UP000462760">
    <property type="component" value="Unassembled WGS sequence"/>
</dbReference>
<dbReference type="InterPro" id="IPR008589">
    <property type="entry name" value="MupG"/>
</dbReference>
<evidence type="ECO:0000313" key="4">
    <source>
        <dbReference type="Proteomes" id="UP000462760"/>
    </source>
</evidence>
<dbReference type="Pfam" id="PF19200">
    <property type="entry name" value="MupG_N"/>
    <property type="match status" value="1"/>
</dbReference>
<reference evidence="3 4" key="1">
    <citation type="submission" date="2019-08" db="EMBL/GenBank/DDBJ databases">
        <title>In-depth cultivation of the pig gut microbiome towards novel bacterial diversity and tailored functional studies.</title>
        <authorList>
            <person name="Wylensek D."/>
            <person name="Hitch T.C.A."/>
            <person name="Clavel T."/>
        </authorList>
    </citation>
    <scope>NUCLEOTIDE SEQUENCE [LARGE SCALE GENOMIC DNA]</scope>
    <source>
        <strain evidence="3 4">Med78-601-WT-4W-RMD-3</strain>
    </source>
</reference>
<feature type="domain" description="6-phospho-N-acetylmuramidase C-terminal" evidence="1">
    <location>
        <begin position="234"/>
        <end position="343"/>
    </location>
</feature>
<evidence type="ECO:0000313" key="3">
    <source>
        <dbReference type="EMBL" id="MSS43012.1"/>
    </source>
</evidence>
<dbReference type="RefSeq" id="WP_154483695.1">
    <property type="nucleotide sequence ID" value="NZ_JAHLOA010000001.1"/>
</dbReference>
<evidence type="ECO:0000259" key="1">
    <source>
        <dbReference type="Pfam" id="PF05913"/>
    </source>
</evidence>
<dbReference type="PANTHER" id="PTHR38435">
    <property type="match status" value="1"/>
</dbReference>
<dbReference type="InterPro" id="IPR043797">
    <property type="entry name" value="MupG_N"/>
</dbReference>
<comment type="caution">
    <text evidence="3">The sequence shown here is derived from an EMBL/GenBank/DDBJ whole genome shotgun (WGS) entry which is preliminary data.</text>
</comment>
<feature type="domain" description="6-phospho-N-acetylmuramidase N-terminal" evidence="2">
    <location>
        <begin position="2"/>
        <end position="225"/>
    </location>
</feature>
<protein>
    <submittedName>
        <fullName evidence="3">DUF871 domain-containing protein</fullName>
    </submittedName>
</protein>
<dbReference type="OrthoDB" id="5809921at2"/>
<name>A0A844FGD5_9FIRM</name>
<dbReference type="SUPFAM" id="SSF51445">
    <property type="entry name" value="(Trans)glycosidases"/>
    <property type="match status" value="1"/>
</dbReference>
<dbReference type="PANTHER" id="PTHR38435:SF2">
    <property type="entry name" value="DUF871 DOMAIN-CONTAINING PROTEIN"/>
    <property type="match status" value="1"/>
</dbReference>
<dbReference type="InterPro" id="IPR029000">
    <property type="entry name" value="Cyclophilin-like_dom_sf"/>
</dbReference>